<feature type="domain" description="Cytochrome c" evidence="6">
    <location>
        <begin position="26"/>
        <end position="133"/>
    </location>
</feature>
<dbReference type="PANTHER" id="PTHR35008:SF8">
    <property type="entry name" value="ALCOHOL DEHYDROGENASE CYTOCHROME C SUBUNIT"/>
    <property type="match status" value="1"/>
</dbReference>
<evidence type="ECO:0000256" key="3">
    <source>
        <dbReference type="ARBA" id="ARBA00023004"/>
    </source>
</evidence>
<dbReference type="GO" id="GO:0009055">
    <property type="term" value="F:electron transfer activity"/>
    <property type="evidence" value="ECO:0007669"/>
    <property type="project" value="InterPro"/>
</dbReference>
<dbReference type="Gene3D" id="1.10.760.10">
    <property type="entry name" value="Cytochrome c-like domain"/>
    <property type="match status" value="2"/>
</dbReference>
<dbReference type="PANTHER" id="PTHR35008">
    <property type="entry name" value="BLL4482 PROTEIN-RELATED"/>
    <property type="match status" value="1"/>
</dbReference>
<evidence type="ECO:0000256" key="1">
    <source>
        <dbReference type="ARBA" id="ARBA00022617"/>
    </source>
</evidence>
<keyword evidence="1 4" id="KW-0349">Heme</keyword>
<dbReference type="STRING" id="1287727.SAMN05443999_105239"/>
<feature type="signal peptide" evidence="5">
    <location>
        <begin position="1"/>
        <end position="22"/>
    </location>
</feature>
<dbReference type="OrthoDB" id="9811281at2"/>
<dbReference type="GO" id="GO:0020037">
    <property type="term" value="F:heme binding"/>
    <property type="evidence" value="ECO:0007669"/>
    <property type="project" value="InterPro"/>
</dbReference>
<evidence type="ECO:0000256" key="4">
    <source>
        <dbReference type="PROSITE-ProRule" id="PRU00433"/>
    </source>
</evidence>
<dbReference type="InterPro" id="IPR036909">
    <property type="entry name" value="Cyt_c-like_dom_sf"/>
</dbReference>
<dbReference type="InterPro" id="IPR051459">
    <property type="entry name" value="Cytochrome_c-type_DH"/>
</dbReference>
<dbReference type="AlphaFoldDB" id="A0A1H7QCP1"/>
<dbReference type="Proteomes" id="UP000199582">
    <property type="component" value="Unassembled WGS sequence"/>
</dbReference>
<name>A0A1H7QCP1_9RHOB</name>
<dbReference type="PROSITE" id="PS51007">
    <property type="entry name" value="CYTC"/>
    <property type="match status" value="2"/>
</dbReference>
<keyword evidence="3 4" id="KW-0408">Iron</keyword>
<keyword evidence="8" id="KW-1185">Reference proteome</keyword>
<dbReference type="Pfam" id="PF00034">
    <property type="entry name" value="Cytochrom_C"/>
    <property type="match status" value="1"/>
</dbReference>
<protein>
    <submittedName>
        <fullName evidence="7">Cytochrome c2</fullName>
    </submittedName>
</protein>
<reference evidence="7 8" key="1">
    <citation type="submission" date="2016-10" db="EMBL/GenBank/DDBJ databases">
        <authorList>
            <person name="de Groot N.N."/>
        </authorList>
    </citation>
    <scope>NUCLEOTIDE SEQUENCE [LARGE SCALE GENOMIC DNA]</scope>
    <source>
        <strain evidence="7 8">DSM 100674</strain>
    </source>
</reference>
<dbReference type="InterPro" id="IPR009056">
    <property type="entry name" value="Cyt_c-like_dom"/>
</dbReference>
<organism evidence="7 8">
    <name type="scientific">Roseovarius azorensis</name>
    <dbReference type="NCBI Taxonomy" id="1287727"/>
    <lineage>
        <taxon>Bacteria</taxon>
        <taxon>Pseudomonadati</taxon>
        <taxon>Pseudomonadota</taxon>
        <taxon>Alphaproteobacteria</taxon>
        <taxon>Rhodobacterales</taxon>
        <taxon>Roseobacteraceae</taxon>
        <taxon>Roseovarius</taxon>
    </lineage>
</organism>
<proteinExistence type="predicted"/>
<keyword evidence="2 4" id="KW-0479">Metal-binding</keyword>
<evidence type="ECO:0000259" key="6">
    <source>
        <dbReference type="PROSITE" id="PS51007"/>
    </source>
</evidence>
<dbReference type="GO" id="GO:0046872">
    <property type="term" value="F:metal ion binding"/>
    <property type="evidence" value="ECO:0007669"/>
    <property type="project" value="UniProtKB-KW"/>
</dbReference>
<dbReference type="Pfam" id="PF13442">
    <property type="entry name" value="Cytochrome_CBB3"/>
    <property type="match status" value="1"/>
</dbReference>
<dbReference type="RefSeq" id="WP_139274554.1">
    <property type="nucleotide sequence ID" value="NZ_FOAG01000005.1"/>
</dbReference>
<evidence type="ECO:0000313" key="7">
    <source>
        <dbReference type="EMBL" id="SEL45870.1"/>
    </source>
</evidence>
<gene>
    <name evidence="7" type="ORF">SAMN05443999_105239</name>
</gene>
<accession>A0A1H7QCP1</accession>
<sequence length="279" mass="29917">MKENALAATCVALLAMVGPVRADAETLFERGAYLVRHVAACGNCHTPMDPDGPIEGQELAGRHVLSIPPFDAWAPNITPAGIGAWTDAELARAIREGIRPDGTVLGPPMPFDLYRGISDEDLTAIIAYLRAVSPVENEVQRSVYRIPLPDSYGPPLDKVDAPEPGVTVEYGAYLAGPVAHCIECHTPMEGLHHDYENRTGAGGRDLSGPWGPAISSNLTPAPHALARWTDDEVIAMIRTGRRPDGSAMTPPMGYGFYTGMSERDARAIVAYLRSLPPVD</sequence>
<feature type="chain" id="PRO_5009299749" evidence="5">
    <location>
        <begin position="23"/>
        <end position="279"/>
    </location>
</feature>
<keyword evidence="5" id="KW-0732">Signal</keyword>
<evidence type="ECO:0000313" key="8">
    <source>
        <dbReference type="Proteomes" id="UP000199582"/>
    </source>
</evidence>
<feature type="domain" description="Cytochrome c" evidence="6">
    <location>
        <begin position="166"/>
        <end position="276"/>
    </location>
</feature>
<dbReference type="EMBL" id="FOAG01000005">
    <property type="protein sequence ID" value="SEL45870.1"/>
    <property type="molecule type" value="Genomic_DNA"/>
</dbReference>
<evidence type="ECO:0000256" key="5">
    <source>
        <dbReference type="SAM" id="SignalP"/>
    </source>
</evidence>
<dbReference type="SUPFAM" id="SSF46626">
    <property type="entry name" value="Cytochrome c"/>
    <property type="match status" value="2"/>
</dbReference>
<evidence type="ECO:0000256" key="2">
    <source>
        <dbReference type="ARBA" id="ARBA00022723"/>
    </source>
</evidence>